<feature type="region of interest" description="Disordered" evidence="2">
    <location>
        <begin position="1"/>
        <end position="32"/>
    </location>
</feature>
<evidence type="ECO:0000259" key="3">
    <source>
        <dbReference type="PROSITE" id="PS51109"/>
    </source>
</evidence>
<evidence type="ECO:0000256" key="2">
    <source>
        <dbReference type="SAM" id="MobiDB-lite"/>
    </source>
</evidence>
<dbReference type="PROSITE" id="PS51109">
    <property type="entry name" value="G5"/>
    <property type="match status" value="1"/>
</dbReference>
<comment type="caution">
    <text evidence="4">The sequence shown here is derived from an EMBL/GenBank/DDBJ whole genome shotgun (WGS) entry which is preliminary data.</text>
</comment>
<evidence type="ECO:0000313" key="4">
    <source>
        <dbReference type="EMBL" id="NMX24857.1"/>
    </source>
</evidence>
<sequence length="56" mass="6338">MDFSTEEQYTDEIPEGNRQIATPGVQGERQSRLVSIVPTDKKSTAKSCPMKKPWLQ</sequence>
<dbReference type="InterPro" id="IPR011098">
    <property type="entry name" value="G5_dom"/>
</dbReference>
<dbReference type="EMBL" id="JABBCN010000005">
    <property type="protein sequence ID" value="NMX24857.1"/>
    <property type="molecule type" value="Genomic_DNA"/>
</dbReference>
<feature type="domain" description="G5" evidence="3">
    <location>
        <begin position="1"/>
        <end position="56"/>
    </location>
</feature>
<keyword evidence="1" id="KW-0732">Signal</keyword>
<name>A0A7Y0VBI7_STRSA</name>
<proteinExistence type="predicted"/>
<feature type="compositionally biased region" description="Acidic residues" evidence="2">
    <location>
        <begin position="1"/>
        <end position="14"/>
    </location>
</feature>
<evidence type="ECO:0000256" key="1">
    <source>
        <dbReference type="ARBA" id="ARBA00022729"/>
    </source>
</evidence>
<dbReference type="AlphaFoldDB" id="A0A7Y0VBI7"/>
<gene>
    <name evidence="4" type="ORF">HGP05_10050</name>
</gene>
<accession>A0A7Y0VBI7</accession>
<reference evidence="4" key="1">
    <citation type="submission" date="2020-04" db="EMBL/GenBank/DDBJ databases">
        <authorList>
            <person name="Chakraborty B."/>
            <person name="Walker A.R."/>
            <person name="Burne R.A."/>
        </authorList>
    </citation>
    <scope>NUCLEOTIDE SEQUENCE [LARGE SCALE GENOMIC DNA]</scope>
    <source>
        <strain evidence="4">BCA8</strain>
    </source>
</reference>
<protein>
    <recommendedName>
        <fullName evidence="3">G5 domain-containing protein</fullName>
    </recommendedName>
</protein>
<organism evidence="4">
    <name type="scientific">Streptococcus sanguinis</name>
    <dbReference type="NCBI Taxonomy" id="1305"/>
    <lineage>
        <taxon>Bacteria</taxon>
        <taxon>Bacillati</taxon>
        <taxon>Bacillota</taxon>
        <taxon>Bacilli</taxon>
        <taxon>Lactobacillales</taxon>
        <taxon>Streptococcaceae</taxon>
        <taxon>Streptococcus</taxon>
    </lineage>
</organism>